<evidence type="ECO:0000313" key="2">
    <source>
        <dbReference type="EMBL" id="SDP16166.1"/>
    </source>
</evidence>
<dbReference type="Gene3D" id="3.40.50.300">
    <property type="entry name" value="P-loop containing nucleotide triphosphate hydrolases"/>
    <property type="match status" value="1"/>
</dbReference>
<dbReference type="Pfam" id="PF02492">
    <property type="entry name" value="cobW"/>
    <property type="match status" value="1"/>
</dbReference>
<organism evidence="2 3">
    <name type="scientific">Lentzea jiangxiensis</name>
    <dbReference type="NCBI Taxonomy" id="641025"/>
    <lineage>
        <taxon>Bacteria</taxon>
        <taxon>Bacillati</taxon>
        <taxon>Actinomycetota</taxon>
        <taxon>Actinomycetes</taxon>
        <taxon>Pseudonocardiales</taxon>
        <taxon>Pseudonocardiaceae</taxon>
        <taxon>Lentzea</taxon>
    </lineage>
</organism>
<dbReference type="Proteomes" id="UP000199691">
    <property type="component" value="Unassembled WGS sequence"/>
</dbReference>
<dbReference type="SUPFAM" id="SSF90002">
    <property type="entry name" value="Hypothetical protein YjiA, C-terminal domain"/>
    <property type="match status" value="1"/>
</dbReference>
<dbReference type="AlphaFoldDB" id="A0A1H0QHG2"/>
<proteinExistence type="predicted"/>
<protein>
    <submittedName>
        <fullName evidence="2">GTPase, G3E family</fullName>
    </submittedName>
</protein>
<evidence type="ECO:0000313" key="3">
    <source>
        <dbReference type="Proteomes" id="UP000199691"/>
    </source>
</evidence>
<keyword evidence="3" id="KW-1185">Reference proteome</keyword>
<dbReference type="Pfam" id="PF07683">
    <property type="entry name" value="CobW_C"/>
    <property type="match status" value="1"/>
</dbReference>
<dbReference type="STRING" id="641025.SAMN05421507_105460"/>
<accession>A0A1H0QHG2</accession>
<reference evidence="3" key="1">
    <citation type="submission" date="2016-10" db="EMBL/GenBank/DDBJ databases">
        <authorList>
            <person name="Varghese N."/>
            <person name="Submissions S."/>
        </authorList>
    </citation>
    <scope>NUCLEOTIDE SEQUENCE [LARGE SCALE GENOMIC DNA]</scope>
    <source>
        <strain evidence="3">CGMCC 4.6609</strain>
    </source>
</reference>
<dbReference type="PANTHER" id="PTHR43603">
    <property type="entry name" value="COBW DOMAIN-CONTAINING PROTEIN DDB_G0274527"/>
    <property type="match status" value="1"/>
</dbReference>
<dbReference type="InterPro" id="IPR003495">
    <property type="entry name" value="CobW/HypB/UreG_nucleotide-bd"/>
</dbReference>
<gene>
    <name evidence="2" type="ORF">SAMN05421507_105460</name>
</gene>
<dbReference type="NCBIfam" id="NF047431">
    <property type="entry name" value="hiber_recruit"/>
    <property type="match status" value="1"/>
</dbReference>
<dbReference type="InterPro" id="IPR051927">
    <property type="entry name" value="Zn_Chap_cDPG_Synth"/>
</dbReference>
<name>A0A1H0QHG2_9PSEU</name>
<evidence type="ECO:0000259" key="1">
    <source>
        <dbReference type="SMART" id="SM00833"/>
    </source>
</evidence>
<dbReference type="InterPro" id="IPR027417">
    <property type="entry name" value="P-loop_NTPase"/>
</dbReference>
<sequence length="381" mass="41097">MPDATRDSETIIVIMYCAGMAARVVLVAGFTHHDVADELWRASPESALVRHDLSGLADGVVRRWVDGRLTVLELAHGCVSCTLRLDLVPLLEELDGRVVVHLDPVLEPEAVCFALSGTDVEVEAVVTVVDTATWLDDATGDDSLADRGMRAAEGDERTVAQVVVGQAEFADALVLTGSCDPVLAAVLDRLTPHAPRQTADGLDVTALLAAIPAESRRGEIDDGFAPLLHGQPPLEPAHGVAVVHFTERRPFHPMRLHDSIDVLLDGVVRVRGRAWVASQPDAALWLESAGGGLRVGNLGPWLAATGDWSEADADRRAAASLLWDPYYGDRNQEFVVITRSADAARIEAALRSALVTDEELALITELDFADPFAEWHEEMEL</sequence>
<dbReference type="EMBL" id="FNIX01000005">
    <property type="protein sequence ID" value="SDP16166.1"/>
    <property type="molecule type" value="Genomic_DNA"/>
</dbReference>
<dbReference type="PANTHER" id="PTHR43603:SF1">
    <property type="entry name" value="ZINC-REGULATED GTPASE METALLOPROTEIN ACTIVATOR 1"/>
    <property type="match status" value="1"/>
</dbReference>
<feature type="domain" description="CobW C-terminal" evidence="1">
    <location>
        <begin position="240"/>
        <end position="354"/>
    </location>
</feature>
<dbReference type="InterPro" id="IPR011629">
    <property type="entry name" value="CobW-like_C"/>
</dbReference>
<dbReference type="SMART" id="SM00833">
    <property type="entry name" value="CobW_C"/>
    <property type="match status" value="1"/>
</dbReference>